<reference evidence="9 10" key="1">
    <citation type="journal article" date="2008" name="Nature">
        <title>The genome of the model beetle and pest Tribolium castaneum.</title>
        <authorList>
            <consortium name="Tribolium Genome Sequencing Consortium"/>
            <person name="Richards S."/>
            <person name="Gibbs R.A."/>
            <person name="Weinstock G.M."/>
            <person name="Brown S.J."/>
            <person name="Denell R."/>
            <person name="Beeman R.W."/>
            <person name="Gibbs R."/>
            <person name="Beeman R.W."/>
            <person name="Brown S.J."/>
            <person name="Bucher G."/>
            <person name="Friedrich M."/>
            <person name="Grimmelikhuijzen C.J."/>
            <person name="Klingler M."/>
            <person name="Lorenzen M."/>
            <person name="Richards S."/>
            <person name="Roth S."/>
            <person name="Schroder R."/>
            <person name="Tautz D."/>
            <person name="Zdobnov E.M."/>
            <person name="Muzny D."/>
            <person name="Gibbs R.A."/>
            <person name="Weinstock G.M."/>
            <person name="Attaway T."/>
            <person name="Bell S."/>
            <person name="Buhay C.J."/>
            <person name="Chandrabose M.N."/>
            <person name="Chavez D."/>
            <person name="Clerk-Blankenburg K.P."/>
            <person name="Cree A."/>
            <person name="Dao M."/>
            <person name="Davis C."/>
            <person name="Chacko J."/>
            <person name="Dinh H."/>
            <person name="Dugan-Rocha S."/>
            <person name="Fowler G."/>
            <person name="Garner T.T."/>
            <person name="Garnes J."/>
            <person name="Gnirke A."/>
            <person name="Hawes A."/>
            <person name="Hernandez J."/>
            <person name="Hines S."/>
            <person name="Holder M."/>
            <person name="Hume J."/>
            <person name="Jhangiani S.N."/>
            <person name="Joshi V."/>
            <person name="Khan Z.M."/>
            <person name="Jackson L."/>
            <person name="Kovar C."/>
            <person name="Kowis A."/>
            <person name="Lee S."/>
            <person name="Lewis L.R."/>
            <person name="Margolis J."/>
            <person name="Morgan M."/>
            <person name="Nazareth L.V."/>
            <person name="Nguyen N."/>
            <person name="Okwuonu G."/>
            <person name="Parker D."/>
            <person name="Richards S."/>
            <person name="Ruiz S.J."/>
            <person name="Santibanez J."/>
            <person name="Savard J."/>
            <person name="Scherer S.E."/>
            <person name="Schneider B."/>
            <person name="Sodergren E."/>
            <person name="Tautz D."/>
            <person name="Vattahil S."/>
            <person name="Villasana D."/>
            <person name="White C.S."/>
            <person name="Wright R."/>
            <person name="Park Y."/>
            <person name="Beeman R.W."/>
            <person name="Lord J."/>
            <person name="Oppert B."/>
            <person name="Lorenzen M."/>
            <person name="Brown S."/>
            <person name="Wang L."/>
            <person name="Savard J."/>
            <person name="Tautz D."/>
            <person name="Richards S."/>
            <person name="Weinstock G."/>
            <person name="Gibbs R.A."/>
            <person name="Liu Y."/>
            <person name="Worley K."/>
            <person name="Weinstock G."/>
            <person name="Elsik C.G."/>
            <person name="Reese J.T."/>
            <person name="Elhaik E."/>
            <person name="Landan G."/>
            <person name="Graur D."/>
            <person name="Arensburger P."/>
            <person name="Atkinson P."/>
            <person name="Beeman R.W."/>
            <person name="Beidler J."/>
            <person name="Brown S.J."/>
            <person name="Demuth J.P."/>
            <person name="Drury D.W."/>
            <person name="Du Y.Z."/>
            <person name="Fujiwara H."/>
            <person name="Lorenzen M."/>
            <person name="Maselli V."/>
            <person name="Osanai M."/>
            <person name="Park Y."/>
            <person name="Robertson H.M."/>
            <person name="Tu Z."/>
            <person name="Wang J.J."/>
            <person name="Wang S."/>
            <person name="Richards S."/>
            <person name="Song H."/>
            <person name="Zhang L."/>
            <person name="Sodergren E."/>
            <person name="Werner D."/>
            <person name="Stanke M."/>
            <person name="Morgenstern B."/>
            <person name="Solovyev V."/>
            <person name="Kosarev P."/>
            <person name="Brown G."/>
            <person name="Chen H.C."/>
            <person name="Ermolaeva O."/>
            <person name="Hlavina W."/>
            <person name="Kapustin Y."/>
            <person name="Kiryutin B."/>
            <person name="Kitts P."/>
            <person name="Maglott D."/>
            <person name="Pruitt K."/>
            <person name="Sapojnikov V."/>
            <person name="Souvorov A."/>
            <person name="Mackey A.J."/>
            <person name="Waterhouse R.M."/>
            <person name="Wyder S."/>
            <person name="Zdobnov E.M."/>
            <person name="Zdobnov E.M."/>
            <person name="Wyder S."/>
            <person name="Kriventseva E.V."/>
            <person name="Kadowaki T."/>
            <person name="Bork P."/>
            <person name="Aranda M."/>
            <person name="Bao R."/>
            <person name="Beermann A."/>
            <person name="Berns N."/>
            <person name="Bolognesi R."/>
            <person name="Bonneton F."/>
            <person name="Bopp D."/>
            <person name="Brown S.J."/>
            <person name="Bucher G."/>
            <person name="Butts T."/>
            <person name="Chaumot A."/>
            <person name="Denell R.E."/>
            <person name="Ferrier D.E."/>
            <person name="Friedrich M."/>
            <person name="Gordon C.M."/>
            <person name="Jindra M."/>
            <person name="Klingler M."/>
            <person name="Lan Q."/>
            <person name="Lattorff H.M."/>
            <person name="Laudet V."/>
            <person name="von Levetsow C."/>
            <person name="Liu Z."/>
            <person name="Lutz R."/>
            <person name="Lynch J.A."/>
            <person name="da Fonseca R.N."/>
            <person name="Posnien N."/>
            <person name="Reuter R."/>
            <person name="Roth S."/>
            <person name="Savard J."/>
            <person name="Schinko J.B."/>
            <person name="Schmitt C."/>
            <person name="Schoppmeier M."/>
            <person name="Schroder R."/>
            <person name="Shippy T.D."/>
            <person name="Simonnet F."/>
            <person name="Marques-Souza H."/>
            <person name="Tautz D."/>
            <person name="Tomoyasu Y."/>
            <person name="Trauner J."/>
            <person name="Van der Zee M."/>
            <person name="Vervoort M."/>
            <person name="Wittkopp N."/>
            <person name="Wimmer E.A."/>
            <person name="Yang X."/>
            <person name="Jones A.K."/>
            <person name="Sattelle D.B."/>
            <person name="Ebert P.R."/>
            <person name="Nelson D."/>
            <person name="Scott J.G."/>
            <person name="Beeman R.W."/>
            <person name="Muthukrishnan S."/>
            <person name="Kramer K.J."/>
            <person name="Arakane Y."/>
            <person name="Beeman R.W."/>
            <person name="Zhu Q."/>
            <person name="Hogenkamp D."/>
            <person name="Dixit R."/>
            <person name="Oppert B."/>
            <person name="Jiang H."/>
            <person name="Zou Z."/>
            <person name="Marshall J."/>
            <person name="Elpidina E."/>
            <person name="Vinokurov K."/>
            <person name="Oppert C."/>
            <person name="Zou Z."/>
            <person name="Evans J."/>
            <person name="Lu Z."/>
            <person name="Zhao P."/>
            <person name="Sumathipala N."/>
            <person name="Altincicek B."/>
            <person name="Vilcinskas A."/>
            <person name="Williams M."/>
            <person name="Hultmark D."/>
            <person name="Hetru C."/>
            <person name="Jiang H."/>
            <person name="Grimmelikhuijzen C.J."/>
            <person name="Hauser F."/>
            <person name="Cazzamali G."/>
            <person name="Williamson M."/>
            <person name="Park Y."/>
            <person name="Li B."/>
            <person name="Tanaka Y."/>
            <person name="Predel R."/>
            <person name="Neupert S."/>
            <person name="Schachtner J."/>
            <person name="Verleyen P."/>
            <person name="Raible F."/>
            <person name="Bork P."/>
            <person name="Friedrich M."/>
            <person name="Walden K.K."/>
            <person name="Robertson H.M."/>
            <person name="Angeli S."/>
            <person name="Foret S."/>
            <person name="Bucher G."/>
            <person name="Schuetz S."/>
            <person name="Maleszka R."/>
            <person name="Wimmer E.A."/>
            <person name="Beeman R.W."/>
            <person name="Lorenzen M."/>
            <person name="Tomoyasu Y."/>
            <person name="Miller S.C."/>
            <person name="Grossmann D."/>
            <person name="Bucher G."/>
        </authorList>
    </citation>
    <scope>NUCLEOTIDE SEQUENCE [LARGE SCALE GENOMIC DNA]</scope>
    <source>
        <strain evidence="9 10">Georgia GA2</strain>
    </source>
</reference>
<dbReference type="PANTHER" id="PTHR11662:SF411">
    <property type="entry name" value="GH05102P"/>
    <property type="match status" value="1"/>
</dbReference>
<feature type="transmembrane region" description="Helical" evidence="7">
    <location>
        <begin position="239"/>
        <end position="262"/>
    </location>
</feature>
<evidence type="ECO:0000256" key="6">
    <source>
        <dbReference type="ARBA" id="ARBA00023136"/>
    </source>
</evidence>
<evidence type="ECO:0000256" key="4">
    <source>
        <dbReference type="ARBA" id="ARBA00022847"/>
    </source>
</evidence>
<dbReference type="eggNOG" id="KOG2532">
    <property type="taxonomic scope" value="Eukaryota"/>
</dbReference>
<feature type="transmembrane region" description="Helical" evidence="7">
    <location>
        <begin position="345"/>
        <end position="363"/>
    </location>
</feature>
<dbReference type="EMBL" id="KQ971338">
    <property type="protein sequence ID" value="EFA02693.1"/>
    <property type="molecule type" value="Genomic_DNA"/>
</dbReference>
<feature type="domain" description="Major facilitator superfamily (MFS) profile" evidence="8">
    <location>
        <begin position="18"/>
        <end position="437"/>
    </location>
</feature>
<dbReference type="KEGG" id="tca:659168"/>
<dbReference type="OrthoDB" id="2985014at2759"/>
<evidence type="ECO:0000313" key="9">
    <source>
        <dbReference type="EMBL" id="EFA02693.1"/>
    </source>
</evidence>
<dbReference type="HOGENOM" id="CLU_001265_5_0_1"/>
<feature type="transmembrane region" description="Helical" evidence="7">
    <location>
        <begin position="375"/>
        <end position="394"/>
    </location>
</feature>
<keyword evidence="5 7" id="KW-1133">Transmembrane helix</keyword>
<dbReference type="InterPro" id="IPR050382">
    <property type="entry name" value="MFS_Na/Anion_cotransporter"/>
</dbReference>
<evidence type="ECO:0000256" key="5">
    <source>
        <dbReference type="ARBA" id="ARBA00022989"/>
    </source>
</evidence>
<dbReference type="InterPro" id="IPR020846">
    <property type="entry name" value="MFS_dom"/>
</dbReference>
<dbReference type="FunFam" id="1.20.1250.20:FF:000003">
    <property type="entry name" value="Solute carrier family 17 member 3"/>
    <property type="match status" value="1"/>
</dbReference>
<protein>
    <submittedName>
        <fullName evidence="9">Inorganic phosphate cotransporter-like Protein</fullName>
    </submittedName>
</protein>
<sequence>MPPRWHRLSEIATCRRILFAMLTSGFIVNTFVKAIFNIAIVAMVAKDQPNTFDWTEGQKQEILGIFFWGFAITKFPSGRLAEIIGSRKVTGYSMAVASVLTVLTPLIASFNYYALLVSRIVMGFVIGASWPALMPLVSNWIGPTEHSMFMTALASTSIGFGLSSLVGGVLIANYGWPSIFYTAGSVALLWTILWFYFIYDSPRQHPRISLEEREDIESKIKKDFGKIKLKFNDIPWRKIFVSGPVWGIAIAQMASFFTTMTITTELPSYLDQVLHYDISENGVMASLPTWGVYVTSLGSAYIADRLLQTNTLSTTTVRKTFGTTAFLIPSIFMVILAFYGDVATIVLVSFCISLAINAFAVAGHCANMLDISPNFSGTICGLVNTVAAITVYFSTRIVGLLIRNGHTYENWRPLFWILAAVYGFGAVSYFVLCSGKVQSWDLREPEREPLKKDNRGESP</sequence>
<feature type="transmembrane region" description="Helical" evidence="7">
    <location>
        <begin position="321"/>
        <end position="339"/>
    </location>
</feature>
<dbReference type="SUPFAM" id="SSF103473">
    <property type="entry name" value="MFS general substrate transporter"/>
    <property type="match status" value="1"/>
</dbReference>
<keyword evidence="2" id="KW-0813">Transport</keyword>
<dbReference type="InParanoid" id="D2A1M4"/>
<feature type="transmembrane region" description="Helical" evidence="7">
    <location>
        <begin position="17"/>
        <end position="42"/>
    </location>
</feature>
<dbReference type="GO" id="GO:0016020">
    <property type="term" value="C:membrane"/>
    <property type="evidence" value="ECO:0000318"/>
    <property type="project" value="GO_Central"/>
</dbReference>
<gene>
    <name evidence="9" type="primary">AUGUSTUS-3.0.2_08414</name>
    <name evidence="9" type="ORF">TcasGA2_TC008414</name>
</gene>
<dbReference type="PANTHER" id="PTHR11662">
    <property type="entry name" value="SOLUTE CARRIER FAMILY 17"/>
    <property type="match status" value="1"/>
</dbReference>
<dbReference type="InterPro" id="IPR011701">
    <property type="entry name" value="MFS"/>
</dbReference>
<feature type="transmembrane region" description="Helical" evidence="7">
    <location>
        <begin position="149"/>
        <end position="172"/>
    </location>
</feature>
<keyword evidence="3 7" id="KW-0812">Transmembrane</keyword>
<proteinExistence type="predicted"/>
<organism evidence="9 10">
    <name type="scientific">Tribolium castaneum</name>
    <name type="common">Red flour beetle</name>
    <dbReference type="NCBI Taxonomy" id="7070"/>
    <lineage>
        <taxon>Eukaryota</taxon>
        <taxon>Metazoa</taxon>
        <taxon>Ecdysozoa</taxon>
        <taxon>Arthropoda</taxon>
        <taxon>Hexapoda</taxon>
        <taxon>Insecta</taxon>
        <taxon>Pterygota</taxon>
        <taxon>Neoptera</taxon>
        <taxon>Endopterygota</taxon>
        <taxon>Coleoptera</taxon>
        <taxon>Polyphaga</taxon>
        <taxon>Cucujiformia</taxon>
        <taxon>Tenebrionidae</taxon>
        <taxon>Tenebrionidae incertae sedis</taxon>
        <taxon>Tribolium</taxon>
    </lineage>
</organism>
<feature type="transmembrane region" description="Helical" evidence="7">
    <location>
        <begin position="178"/>
        <end position="199"/>
    </location>
</feature>
<evidence type="ECO:0000256" key="3">
    <source>
        <dbReference type="ARBA" id="ARBA00022692"/>
    </source>
</evidence>
<keyword evidence="4" id="KW-0769">Symport</keyword>
<feature type="transmembrane region" description="Helical" evidence="7">
    <location>
        <begin position="62"/>
        <end position="80"/>
    </location>
</feature>
<reference evidence="9 10" key="2">
    <citation type="journal article" date="2010" name="Nucleic Acids Res.">
        <title>BeetleBase in 2010: revisions to provide comprehensive genomic information for Tribolium castaneum.</title>
        <authorList>
            <person name="Kim H.S."/>
            <person name="Murphy T."/>
            <person name="Xia J."/>
            <person name="Caragea D."/>
            <person name="Park Y."/>
            <person name="Beeman R.W."/>
            <person name="Lorenzen M.D."/>
            <person name="Butcher S."/>
            <person name="Manak J.R."/>
            <person name="Brown S.J."/>
        </authorList>
    </citation>
    <scope>GENOME REANNOTATION</scope>
    <source>
        <strain evidence="9 10">Georgia GA2</strain>
    </source>
</reference>
<evidence type="ECO:0000256" key="7">
    <source>
        <dbReference type="SAM" id="Phobius"/>
    </source>
</evidence>
<dbReference type="PROSITE" id="PS50850">
    <property type="entry name" value="MFS"/>
    <property type="match status" value="1"/>
</dbReference>
<feature type="transmembrane region" description="Helical" evidence="7">
    <location>
        <begin position="120"/>
        <end position="137"/>
    </location>
</feature>
<dbReference type="GO" id="GO:0022857">
    <property type="term" value="F:transmembrane transporter activity"/>
    <property type="evidence" value="ECO:0000318"/>
    <property type="project" value="GO_Central"/>
</dbReference>
<feature type="transmembrane region" description="Helical" evidence="7">
    <location>
        <begin position="282"/>
        <end position="301"/>
    </location>
</feature>
<evidence type="ECO:0000256" key="2">
    <source>
        <dbReference type="ARBA" id="ARBA00022448"/>
    </source>
</evidence>
<dbReference type="InterPro" id="IPR036259">
    <property type="entry name" value="MFS_trans_sf"/>
</dbReference>
<evidence type="ECO:0000313" key="10">
    <source>
        <dbReference type="Proteomes" id="UP000007266"/>
    </source>
</evidence>
<comment type="subcellular location">
    <subcellularLocation>
        <location evidence="1">Membrane</location>
        <topology evidence="1">Multi-pass membrane protein</topology>
    </subcellularLocation>
</comment>
<name>D2A1M4_TRICA</name>
<accession>D2A1M4</accession>
<feature type="transmembrane region" description="Helical" evidence="7">
    <location>
        <begin position="414"/>
        <end position="433"/>
    </location>
</feature>
<keyword evidence="6 7" id="KW-0472">Membrane</keyword>
<dbReference type="OMA" id="AMSGAKF"/>
<dbReference type="FunFam" id="1.20.1250.20:FF:000157">
    <property type="entry name" value="Inorganic phosphate cotransporter"/>
    <property type="match status" value="1"/>
</dbReference>
<dbReference type="Pfam" id="PF07690">
    <property type="entry name" value="MFS_1"/>
    <property type="match status" value="1"/>
</dbReference>
<dbReference type="GO" id="GO:0015293">
    <property type="term" value="F:symporter activity"/>
    <property type="evidence" value="ECO:0007669"/>
    <property type="project" value="UniProtKB-KW"/>
</dbReference>
<dbReference type="Proteomes" id="UP000007266">
    <property type="component" value="Linkage group 4"/>
</dbReference>
<dbReference type="AlphaFoldDB" id="D2A1M4"/>
<evidence type="ECO:0000256" key="1">
    <source>
        <dbReference type="ARBA" id="ARBA00004141"/>
    </source>
</evidence>
<feature type="transmembrane region" description="Helical" evidence="7">
    <location>
        <begin position="92"/>
        <end position="114"/>
    </location>
</feature>
<keyword evidence="10" id="KW-1185">Reference proteome</keyword>
<dbReference type="Gene3D" id="1.20.1250.20">
    <property type="entry name" value="MFS general substrate transporter like domains"/>
    <property type="match status" value="2"/>
</dbReference>
<dbReference type="PhylomeDB" id="D2A1M4"/>
<evidence type="ECO:0000259" key="8">
    <source>
        <dbReference type="PROSITE" id="PS50850"/>
    </source>
</evidence>